<organism evidence="1 2">
    <name type="scientific">Peribacillus faecalis</name>
    <dbReference type="NCBI Taxonomy" id="2772559"/>
    <lineage>
        <taxon>Bacteria</taxon>
        <taxon>Bacillati</taxon>
        <taxon>Bacillota</taxon>
        <taxon>Bacilli</taxon>
        <taxon>Bacillales</taxon>
        <taxon>Bacillaceae</taxon>
        <taxon>Peribacillus</taxon>
    </lineage>
</organism>
<dbReference type="AlphaFoldDB" id="A0A927CYN0"/>
<sequence>MEELQVKVGAAWLDGIGTILSAIGNTPFPFVSEQLLLNTDFVGDVLQANSAAIMADLEEEYNLSKIGNSIDASGNVTEIAGNISSNELLANSGNAIQTVGTGLTFVDAVQVQQKYLDLYYLYGTLIQTIGLSLQTIAGGFPTENKFGERLNTVGTWVQAIGSNIEAIGVTLEVPLEQKPTAYGYGAVGF</sequence>
<protein>
    <submittedName>
        <fullName evidence="1">Uncharacterized protein</fullName>
    </submittedName>
</protein>
<dbReference type="InterPro" id="IPR054224">
    <property type="entry name" value="DUF6944"/>
</dbReference>
<keyword evidence="2" id="KW-1185">Reference proteome</keyword>
<evidence type="ECO:0000313" key="2">
    <source>
        <dbReference type="Proteomes" id="UP000602076"/>
    </source>
</evidence>
<evidence type="ECO:0000313" key="1">
    <source>
        <dbReference type="EMBL" id="MBD3110098.1"/>
    </source>
</evidence>
<dbReference type="RefSeq" id="WP_190999628.1">
    <property type="nucleotide sequence ID" value="NZ_JACXSI010000055.1"/>
</dbReference>
<gene>
    <name evidence="1" type="ORF">IEO70_17325</name>
</gene>
<proteinExistence type="predicted"/>
<accession>A0A927CYN0</accession>
<dbReference type="EMBL" id="JACXSI010000055">
    <property type="protein sequence ID" value="MBD3110098.1"/>
    <property type="molecule type" value="Genomic_DNA"/>
</dbReference>
<dbReference type="Proteomes" id="UP000602076">
    <property type="component" value="Unassembled WGS sequence"/>
</dbReference>
<reference evidence="1" key="1">
    <citation type="submission" date="2020-09" db="EMBL/GenBank/DDBJ databases">
        <title>Bacillus faecalis sp. nov., a moderately halophilic bacterium isolated from cow faeces.</title>
        <authorList>
            <person name="Jiang L."/>
            <person name="Lee J."/>
        </authorList>
    </citation>
    <scope>NUCLEOTIDE SEQUENCE</scope>
    <source>
        <strain evidence="1">AGMB 02131</strain>
    </source>
</reference>
<name>A0A927CYN0_9BACI</name>
<comment type="caution">
    <text evidence="1">The sequence shown here is derived from an EMBL/GenBank/DDBJ whole genome shotgun (WGS) entry which is preliminary data.</text>
</comment>
<dbReference type="Pfam" id="PF22116">
    <property type="entry name" value="DUF6944"/>
    <property type="match status" value="1"/>
</dbReference>